<evidence type="ECO:0000313" key="2">
    <source>
        <dbReference type="Proteomes" id="UP000619545"/>
    </source>
</evidence>
<accession>A0A832T8Y8</accession>
<organism evidence="1 2">
    <name type="scientific">Methanopyrus kandleri</name>
    <dbReference type="NCBI Taxonomy" id="2320"/>
    <lineage>
        <taxon>Archaea</taxon>
        <taxon>Methanobacteriati</taxon>
        <taxon>Methanobacteriota</taxon>
        <taxon>Methanomada group</taxon>
        <taxon>Methanopyri</taxon>
        <taxon>Methanopyrales</taxon>
        <taxon>Methanopyraceae</taxon>
        <taxon>Methanopyrus</taxon>
    </lineage>
</organism>
<dbReference type="GeneID" id="1477996"/>
<dbReference type="Proteomes" id="UP000619545">
    <property type="component" value="Unassembled WGS sequence"/>
</dbReference>
<name>A0A832T8Y8_9EURY</name>
<gene>
    <name evidence="1" type="ORF">HA336_03440</name>
</gene>
<dbReference type="InterPro" id="IPR014958">
    <property type="entry name" value="DGC"/>
</dbReference>
<reference evidence="1" key="1">
    <citation type="journal article" date="2020" name="bioRxiv">
        <title>A rank-normalized archaeal taxonomy based on genome phylogeny resolves widespread incomplete and uneven classifications.</title>
        <authorList>
            <person name="Rinke C."/>
            <person name="Chuvochina M."/>
            <person name="Mussig A.J."/>
            <person name="Chaumeil P.-A."/>
            <person name="Waite D.W."/>
            <person name="Whitman W.B."/>
            <person name="Parks D.H."/>
            <person name="Hugenholtz P."/>
        </authorList>
    </citation>
    <scope>NUCLEOTIDE SEQUENCE</scope>
    <source>
        <strain evidence="1">UBA8853</strain>
    </source>
</reference>
<protein>
    <recommendedName>
        <fullName evidence="3">DGC domain protein</fullName>
    </recommendedName>
</protein>
<sequence>MSRKALMPCTGMSPNGFVSRVVVAELSEEEGIPSICPPATAAGKEKFLELLKRVEVLAVAGCDYNCPARILREKAGKEPSETVFVSDVSEETGVDADSLYELTEANRELVKEVKRRVKELL</sequence>
<evidence type="ECO:0000313" key="1">
    <source>
        <dbReference type="EMBL" id="HII70270.1"/>
    </source>
</evidence>
<dbReference type="RefSeq" id="WP_011019769.1">
    <property type="nucleotide sequence ID" value="NZ_DUJS01000003.1"/>
</dbReference>
<dbReference type="EMBL" id="DUJS01000003">
    <property type="protein sequence ID" value="HII70270.1"/>
    <property type="molecule type" value="Genomic_DNA"/>
</dbReference>
<evidence type="ECO:0008006" key="3">
    <source>
        <dbReference type="Google" id="ProtNLM"/>
    </source>
</evidence>
<proteinExistence type="predicted"/>
<dbReference type="Pfam" id="PF08859">
    <property type="entry name" value="DGC"/>
    <property type="match status" value="1"/>
</dbReference>
<comment type="caution">
    <text evidence="1">The sequence shown here is derived from an EMBL/GenBank/DDBJ whole genome shotgun (WGS) entry which is preliminary data.</text>
</comment>
<dbReference type="AlphaFoldDB" id="A0A832T8Y8"/>